<gene>
    <name evidence="2" type="ORF">QWZ14_19735</name>
</gene>
<sequence length="252" mass="27691">MRRLLASLLILAAGLGARPAAAAGFDEFQIFDGRIGEPGAVDFNLHYNLGRRGRLDSPREAGAPRNGMLLTPEIGFPTAPWHEIAVFLPVAREFTGDIYGGGFKVRNTFVSPGAADRPFAYGLDVELRHQSARFSEADWAVTLRPIIDLRTGRWQLILNPAVEMPLGRGGAIFAPAVRGVRQVSDIVWLGLEHYMDFGRFDRPEAPRGQAHQLFVTTDVKLTNRFALHVGLGHGLTHASDRWAGKVILSVDF</sequence>
<dbReference type="EMBL" id="JAUFPN010000178">
    <property type="protein sequence ID" value="MDN3566611.1"/>
    <property type="molecule type" value="Genomic_DNA"/>
</dbReference>
<name>A0ABT8AAY8_9PROT</name>
<dbReference type="RefSeq" id="WP_290318538.1">
    <property type="nucleotide sequence ID" value="NZ_JAUFPN010000178.1"/>
</dbReference>
<dbReference type="Proteomes" id="UP001529369">
    <property type="component" value="Unassembled WGS sequence"/>
</dbReference>
<keyword evidence="1" id="KW-0732">Signal</keyword>
<evidence type="ECO:0000313" key="3">
    <source>
        <dbReference type="Proteomes" id="UP001529369"/>
    </source>
</evidence>
<evidence type="ECO:0000256" key="1">
    <source>
        <dbReference type="SAM" id="SignalP"/>
    </source>
</evidence>
<evidence type="ECO:0008006" key="4">
    <source>
        <dbReference type="Google" id="ProtNLM"/>
    </source>
</evidence>
<evidence type="ECO:0000313" key="2">
    <source>
        <dbReference type="EMBL" id="MDN3566611.1"/>
    </source>
</evidence>
<organism evidence="2 3">
    <name type="scientific">Paeniroseomonas aquatica</name>
    <dbReference type="NCBI Taxonomy" id="373043"/>
    <lineage>
        <taxon>Bacteria</taxon>
        <taxon>Pseudomonadati</taxon>
        <taxon>Pseudomonadota</taxon>
        <taxon>Alphaproteobacteria</taxon>
        <taxon>Acetobacterales</taxon>
        <taxon>Acetobacteraceae</taxon>
        <taxon>Paeniroseomonas</taxon>
    </lineage>
</organism>
<feature type="signal peptide" evidence="1">
    <location>
        <begin position="1"/>
        <end position="22"/>
    </location>
</feature>
<keyword evidence="3" id="KW-1185">Reference proteome</keyword>
<reference evidence="3" key="1">
    <citation type="journal article" date="2019" name="Int. J. Syst. Evol. Microbiol.">
        <title>The Global Catalogue of Microorganisms (GCM) 10K type strain sequencing project: providing services to taxonomists for standard genome sequencing and annotation.</title>
        <authorList>
            <consortium name="The Broad Institute Genomics Platform"/>
            <consortium name="The Broad Institute Genome Sequencing Center for Infectious Disease"/>
            <person name="Wu L."/>
            <person name="Ma J."/>
        </authorList>
    </citation>
    <scope>NUCLEOTIDE SEQUENCE [LARGE SCALE GENOMIC DNA]</scope>
    <source>
        <strain evidence="3">CECT 7131</strain>
    </source>
</reference>
<proteinExistence type="predicted"/>
<comment type="caution">
    <text evidence="2">The sequence shown here is derived from an EMBL/GenBank/DDBJ whole genome shotgun (WGS) entry which is preliminary data.</text>
</comment>
<protein>
    <recommendedName>
        <fullName evidence="4">Transporter</fullName>
    </recommendedName>
</protein>
<accession>A0ABT8AAY8</accession>
<feature type="chain" id="PRO_5046469939" description="Transporter" evidence="1">
    <location>
        <begin position="23"/>
        <end position="252"/>
    </location>
</feature>